<gene>
    <name evidence="3" type="ORF">PARMNEM_LOCUS8412</name>
</gene>
<feature type="compositionally biased region" description="Acidic residues" evidence="1">
    <location>
        <begin position="120"/>
        <end position="129"/>
    </location>
</feature>
<keyword evidence="4" id="KW-1185">Reference proteome</keyword>
<dbReference type="Proteomes" id="UP001314205">
    <property type="component" value="Unassembled WGS sequence"/>
</dbReference>
<evidence type="ECO:0000313" key="4">
    <source>
        <dbReference type="Proteomes" id="UP001314205"/>
    </source>
</evidence>
<dbReference type="PANTHER" id="PTHR33939">
    <property type="entry name" value="PROTEIN CBG22215"/>
    <property type="match status" value="1"/>
</dbReference>
<reference evidence="3 4" key="1">
    <citation type="submission" date="2023-11" db="EMBL/GenBank/DDBJ databases">
        <authorList>
            <person name="Hedman E."/>
            <person name="Englund M."/>
            <person name="Stromberg M."/>
            <person name="Nyberg Akerstrom W."/>
            <person name="Nylinder S."/>
            <person name="Jareborg N."/>
            <person name="Kallberg Y."/>
            <person name="Kronander E."/>
        </authorList>
    </citation>
    <scope>NUCLEOTIDE SEQUENCE [LARGE SCALE GENOMIC DNA]</scope>
</reference>
<dbReference type="InterPro" id="IPR036397">
    <property type="entry name" value="RNaseH_sf"/>
</dbReference>
<evidence type="ECO:0000256" key="1">
    <source>
        <dbReference type="SAM" id="MobiDB-lite"/>
    </source>
</evidence>
<accession>A0AAV1KY22</accession>
<comment type="caution">
    <text evidence="3">The sequence shown here is derived from an EMBL/GenBank/DDBJ whole genome shotgun (WGS) entry which is preliminary data.</text>
</comment>
<feature type="domain" description="Tc1-like transposase DDE" evidence="2">
    <location>
        <begin position="11"/>
        <end position="50"/>
    </location>
</feature>
<dbReference type="PANTHER" id="PTHR33939:SF1">
    <property type="entry name" value="DUF4371 DOMAIN-CONTAINING PROTEIN"/>
    <property type="match status" value="1"/>
</dbReference>
<dbReference type="InterPro" id="IPR038717">
    <property type="entry name" value="Tc1-like_DDE_dom"/>
</dbReference>
<dbReference type="Pfam" id="PF13358">
    <property type="entry name" value="DDE_3"/>
    <property type="match status" value="1"/>
</dbReference>
<proteinExistence type="predicted"/>
<feature type="region of interest" description="Disordered" evidence="1">
    <location>
        <begin position="108"/>
        <end position="129"/>
    </location>
</feature>
<protein>
    <recommendedName>
        <fullName evidence="2">Tc1-like transposase DDE domain-containing protein</fullName>
    </recommendedName>
</protein>
<dbReference type="Gene3D" id="3.30.420.10">
    <property type="entry name" value="Ribonuclease H-like superfamily/Ribonuclease H"/>
    <property type="match status" value="1"/>
</dbReference>
<dbReference type="GO" id="GO:0003676">
    <property type="term" value="F:nucleic acid binding"/>
    <property type="evidence" value="ECO:0007669"/>
    <property type="project" value="InterPro"/>
</dbReference>
<sequence length="129" mass="14943">MINTTQSEKIYTVDELLKAAGHTVLRLPPHHPDLNPIEFVWANIKNCLARDHINATLNEKITILTRLFSEFSAEQVQKCDDHVQKNEQEYWNHDMRFDTMMDEIIINFQGDSESSSESSELSDSEDMSE</sequence>
<name>A0AAV1KY22_9NEOP</name>
<organism evidence="3 4">
    <name type="scientific">Parnassius mnemosyne</name>
    <name type="common">clouded apollo</name>
    <dbReference type="NCBI Taxonomy" id="213953"/>
    <lineage>
        <taxon>Eukaryota</taxon>
        <taxon>Metazoa</taxon>
        <taxon>Ecdysozoa</taxon>
        <taxon>Arthropoda</taxon>
        <taxon>Hexapoda</taxon>
        <taxon>Insecta</taxon>
        <taxon>Pterygota</taxon>
        <taxon>Neoptera</taxon>
        <taxon>Endopterygota</taxon>
        <taxon>Lepidoptera</taxon>
        <taxon>Glossata</taxon>
        <taxon>Ditrysia</taxon>
        <taxon>Papilionoidea</taxon>
        <taxon>Papilionidae</taxon>
        <taxon>Parnassiinae</taxon>
        <taxon>Parnassini</taxon>
        <taxon>Parnassius</taxon>
        <taxon>Driopa</taxon>
    </lineage>
</organism>
<evidence type="ECO:0000259" key="2">
    <source>
        <dbReference type="Pfam" id="PF13358"/>
    </source>
</evidence>
<evidence type="ECO:0000313" key="3">
    <source>
        <dbReference type="EMBL" id="CAK1587655.1"/>
    </source>
</evidence>
<dbReference type="AlphaFoldDB" id="A0AAV1KY22"/>
<dbReference type="EMBL" id="CAVLGL010000082">
    <property type="protein sequence ID" value="CAK1587655.1"/>
    <property type="molecule type" value="Genomic_DNA"/>
</dbReference>